<dbReference type="EMBL" id="KB445800">
    <property type="protein sequence ID" value="EMD35556.1"/>
    <property type="molecule type" value="Genomic_DNA"/>
</dbReference>
<proteinExistence type="predicted"/>
<gene>
    <name evidence="1" type="ORF">CERSUDRAFT_85513</name>
</gene>
<protein>
    <submittedName>
        <fullName evidence="1">Uncharacterized protein</fullName>
    </submittedName>
</protein>
<evidence type="ECO:0000313" key="2">
    <source>
        <dbReference type="Proteomes" id="UP000016930"/>
    </source>
</evidence>
<sequence length="71" mass="8435">MPALVRESTRTFVGDATRIWEANLHWPLAAQCCTWDQKSMRADIWECIREHKSTPGTQPPNTLYWRYVTRR</sequence>
<accession>M2R9V9</accession>
<dbReference type="HOGENOM" id="CLU_2758806_0_0_1"/>
<name>M2R9V9_CERS8</name>
<evidence type="ECO:0000313" key="1">
    <source>
        <dbReference type="EMBL" id="EMD35556.1"/>
    </source>
</evidence>
<organism evidence="1 2">
    <name type="scientific">Ceriporiopsis subvermispora (strain B)</name>
    <name type="common">White-rot fungus</name>
    <name type="synonym">Gelatoporia subvermispora</name>
    <dbReference type="NCBI Taxonomy" id="914234"/>
    <lineage>
        <taxon>Eukaryota</taxon>
        <taxon>Fungi</taxon>
        <taxon>Dikarya</taxon>
        <taxon>Basidiomycota</taxon>
        <taxon>Agaricomycotina</taxon>
        <taxon>Agaricomycetes</taxon>
        <taxon>Polyporales</taxon>
        <taxon>Gelatoporiaceae</taxon>
        <taxon>Gelatoporia</taxon>
    </lineage>
</organism>
<reference evidence="1" key="1">
    <citation type="journal article" date="2012" name="Proc. Natl. Acad. Sci. U.S.A.">
        <title>Comparative genomics of Ceriporiopsis subvermispora and Phanerochaete chrysosporium provide insight into selective ligninolysis.</title>
        <authorList>
            <person name="Fernandez-Fueyo E."/>
            <person name="Ruiz-Duenas F.J."/>
            <person name="Ferreira P."/>
            <person name="Floudas D."/>
            <person name="Hibbett D.S."/>
            <person name="Canessa P."/>
            <person name="Larrondo L.F."/>
            <person name="James T.Y."/>
            <person name="Seelenfreund D."/>
            <person name="Lobos S."/>
            <person name="Polanco R."/>
            <person name="Tello M."/>
            <person name="Honda Y."/>
            <person name="Watanabe T."/>
            <person name="Watanabe T."/>
            <person name="Ryu J.S."/>
            <person name="Kubicek C.P."/>
            <person name="Schmoll M."/>
            <person name="Gaskell J."/>
            <person name="Hammel K.E."/>
            <person name="St John F.J."/>
            <person name="Vanden Wymelenberg A."/>
            <person name="Sabat G."/>
            <person name="Splinter BonDurant S."/>
            <person name="Syed K."/>
            <person name="Yadav J.S."/>
            <person name="Doddapaneni H."/>
            <person name="Subramanian V."/>
            <person name="Lavin J.L."/>
            <person name="Oguiza J.A."/>
            <person name="Perez G."/>
            <person name="Pisabarro A.G."/>
            <person name="Ramirez L."/>
            <person name="Santoyo F."/>
            <person name="Master E."/>
            <person name="Coutinho P.M."/>
            <person name="Henrissat B."/>
            <person name="Lombard V."/>
            <person name="Magnuson J.K."/>
            <person name="Kuees U."/>
            <person name="Hori C."/>
            <person name="Igarashi K."/>
            <person name="Samejima M."/>
            <person name="Held B.W."/>
            <person name="Barry K.W."/>
            <person name="LaButti K.M."/>
            <person name="Lapidus A."/>
            <person name="Lindquist E.A."/>
            <person name="Lucas S.M."/>
            <person name="Riley R."/>
            <person name="Salamov A.A."/>
            <person name="Hoffmeister D."/>
            <person name="Schwenk D."/>
            <person name="Hadar Y."/>
            <person name="Yarden O."/>
            <person name="de Vries R.P."/>
            <person name="Wiebenga A."/>
            <person name="Stenlid J."/>
            <person name="Eastwood D."/>
            <person name="Grigoriev I.V."/>
            <person name="Berka R.M."/>
            <person name="Blanchette R.A."/>
            <person name="Kersten P."/>
            <person name="Martinez A.T."/>
            <person name="Vicuna R."/>
            <person name="Cullen D."/>
        </authorList>
    </citation>
    <scope>NUCLEOTIDE SEQUENCE [LARGE SCALE GENOMIC DNA]</scope>
    <source>
        <strain evidence="1">B</strain>
    </source>
</reference>
<keyword evidence="2" id="KW-1185">Reference proteome</keyword>
<dbReference type="OrthoDB" id="2712987at2759"/>
<dbReference type="AlphaFoldDB" id="M2R9V9"/>
<dbReference type="Proteomes" id="UP000016930">
    <property type="component" value="Unassembled WGS sequence"/>
</dbReference>